<dbReference type="InterPro" id="IPR006214">
    <property type="entry name" value="Bax_inhibitor_1-related"/>
</dbReference>
<comment type="subcellular location">
    <subcellularLocation>
        <location evidence="1">Membrane</location>
        <topology evidence="1">Multi-pass membrane protein</topology>
    </subcellularLocation>
</comment>
<name>A0ABD3DMB7_9LAMI</name>
<keyword evidence="3 5" id="KW-1133">Transmembrane helix</keyword>
<gene>
    <name evidence="6" type="ORF">CASFOL_012840</name>
</gene>
<dbReference type="GO" id="GO:0016020">
    <property type="term" value="C:membrane"/>
    <property type="evidence" value="ECO:0007669"/>
    <property type="project" value="UniProtKB-SubCell"/>
</dbReference>
<dbReference type="PANTHER" id="PTHR23291">
    <property type="entry name" value="BAX INHIBITOR-RELATED"/>
    <property type="match status" value="1"/>
</dbReference>
<comment type="caution">
    <text evidence="6">The sequence shown here is derived from an EMBL/GenBank/DDBJ whole genome shotgun (WGS) entry which is preliminary data.</text>
</comment>
<keyword evidence="4 5" id="KW-0472">Membrane</keyword>
<evidence type="ECO:0000256" key="4">
    <source>
        <dbReference type="ARBA" id="ARBA00023136"/>
    </source>
</evidence>
<accession>A0ABD3DMB7</accession>
<dbReference type="AlphaFoldDB" id="A0ABD3DMB7"/>
<sequence length="124" mass="14510">MFRKRLRHPYNYVLFFLCTLSISFMLGSVSSPNNDGIALQATGLLLLLMIGLTLFTFVAKRDLDFSWLLPFWFLVTLLLLASDVVETIFPEIVNPVFYRILVLMFWISIYFDRLNHFVHSPEID</sequence>
<feature type="transmembrane region" description="Helical" evidence="5">
    <location>
        <begin position="65"/>
        <end position="84"/>
    </location>
</feature>
<dbReference type="EMBL" id="JAVIJP010000016">
    <property type="protein sequence ID" value="KAL3642025.1"/>
    <property type="molecule type" value="Genomic_DNA"/>
</dbReference>
<feature type="transmembrane region" description="Helical" evidence="5">
    <location>
        <begin position="96"/>
        <end position="112"/>
    </location>
</feature>
<evidence type="ECO:0000256" key="2">
    <source>
        <dbReference type="ARBA" id="ARBA00022692"/>
    </source>
</evidence>
<organism evidence="6 7">
    <name type="scientific">Castilleja foliolosa</name>
    <dbReference type="NCBI Taxonomy" id="1961234"/>
    <lineage>
        <taxon>Eukaryota</taxon>
        <taxon>Viridiplantae</taxon>
        <taxon>Streptophyta</taxon>
        <taxon>Embryophyta</taxon>
        <taxon>Tracheophyta</taxon>
        <taxon>Spermatophyta</taxon>
        <taxon>Magnoliopsida</taxon>
        <taxon>eudicotyledons</taxon>
        <taxon>Gunneridae</taxon>
        <taxon>Pentapetalae</taxon>
        <taxon>asterids</taxon>
        <taxon>lamiids</taxon>
        <taxon>Lamiales</taxon>
        <taxon>Orobanchaceae</taxon>
        <taxon>Pedicularideae</taxon>
        <taxon>Castillejinae</taxon>
        <taxon>Castilleja</taxon>
    </lineage>
</organism>
<evidence type="ECO:0000256" key="1">
    <source>
        <dbReference type="ARBA" id="ARBA00004141"/>
    </source>
</evidence>
<comment type="caution">
    <text evidence="5">Lacks conserved residue(s) required for the propagation of feature annotation.</text>
</comment>
<protein>
    <submittedName>
        <fullName evidence="6">Uncharacterized protein</fullName>
    </submittedName>
</protein>
<dbReference type="Proteomes" id="UP001632038">
    <property type="component" value="Unassembled WGS sequence"/>
</dbReference>
<evidence type="ECO:0000256" key="5">
    <source>
        <dbReference type="RuleBase" id="RU004379"/>
    </source>
</evidence>
<evidence type="ECO:0000256" key="3">
    <source>
        <dbReference type="ARBA" id="ARBA00022989"/>
    </source>
</evidence>
<dbReference type="PANTHER" id="PTHR23291:SF121">
    <property type="entry name" value="BI1-LIKE PROTEIN"/>
    <property type="match status" value="1"/>
</dbReference>
<keyword evidence="7" id="KW-1185">Reference proteome</keyword>
<evidence type="ECO:0000313" key="6">
    <source>
        <dbReference type="EMBL" id="KAL3642025.1"/>
    </source>
</evidence>
<proteinExistence type="inferred from homology"/>
<feature type="transmembrane region" description="Helical" evidence="5">
    <location>
        <begin position="12"/>
        <end position="31"/>
    </location>
</feature>
<dbReference type="Pfam" id="PF01027">
    <property type="entry name" value="Bax1-I"/>
    <property type="match status" value="1"/>
</dbReference>
<comment type="similarity">
    <text evidence="5">Belongs to the BI1 family.</text>
</comment>
<evidence type="ECO:0000313" key="7">
    <source>
        <dbReference type="Proteomes" id="UP001632038"/>
    </source>
</evidence>
<keyword evidence="2 5" id="KW-0812">Transmembrane</keyword>
<feature type="transmembrane region" description="Helical" evidence="5">
    <location>
        <begin position="37"/>
        <end position="58"/>
    </location>
</feature>
<reference evidence="7" key="1">
    <citation type="journal article" date="2024" name="IScience">
        <title>Strigolactones Initiate the Formation of Haustorium-like Structures in Castilleja.</title>
        <authorList>
            <person name="Buerger M."/>
            <person name="Peterson D."/>
            <person name="Chory J."/>
        </authorList>
    </citation>
    <scope>NUCLEOTIDE SEQUENCE [LARGE SCALE GENOMIC DNA]</scope>
</reference>